<dbReference type="OrthoDB" id="58122at2759"/>
<reference evidence="2 3" key="1">
    <citation type="submission" date="2019-03" db="EMBL/GenBank/DDBJ databases">
        <authorList>
            <person name="Gaulin E."/>
            <person name="Dumas B."/>
        </authorList>
    </citation>
    <scope>NUCLEOTIDE SEQUENCE [LARGE SCALE GENOMIC DNA]</scope>
    <source>
        <strain evidence="2">CBS 568.67</strain>
    </source>
</reference>
<dbReference type="EMBL" id="CAADRA010007364">
    <property type="protein sequence ID" value="VFU00662.1"/>
    <property type="molecule type" value="Genomic_DNA"/>
</dbReference>
<dbReference type="AlphaFoldDB" id="A0A485LPC8"/>
<evidence type="ECO:0000313" key="1">
    <source>
        <dbReference type="EMBL" id="KAF0683938.1"/>
    </source>
</evidence>
<protein>
    <submittedName>
        <fullName evidence="2">Aste57867_24019 protein</fullName>
    </submittedName>
</protein>
<proteinExistence type="predicted"/>
<dbReference type="InterPro" id="IPR002110">
    <property type="entry name" value="Ankyrin_rpt"/>
</dbReference>
<dbReference type="Proteomes" id="UP000332933">
    <property type="component" value="Unassembled WGS sequence"/>
</dbReference>
<evidence type="ECO:0000313" key="3">
    <source>
        <dbReference type="Proteomes" id="UP000332933"/>
    </source>
</evidence>
<dbReference type="SUPFAM" id="SSF48403">
    <property type="entry name" value="Ankyrin repeat"/>
    <property type="match status" value="1"/>
</dbReference>
<dbReference type="InterPro" id="IPR052050">
    <property type="entry name" value="SecEffector_AnkRepeat"/>
</dbReference>
<dbReference type="EMBL" id="VJMH01007338">
    <property type="protein sequence ID" value="KAF0683938.1"/>
    <property type="molecule type" value="Genomic_DNA"/>
</dbReference>
<dbReference type="InterPro" id="IPR036770">
    <property type="entry name" value="Ankyrin_rpt-contain_sf"/>
</dbReference>
<reference evidence="1" key="2">
    <citation type="submission" date="2019-06" db="EMBL/GenBank/DDBJ databases">
        <title>Genomics analysis of Aphanomyces spp. identifies a new class of oomycete effector associated with host adaptation.</title>
        <authorList>
            <person name="Gaulin E."/>
        </authorList>
    </citation>
    <scope>NUCLEOTIDE SEQUENCE</scope>
    <source>
        <strain evidence="1">CBS 578.67</strain>
    </source>
</reference>
<dbReference type="PANTHER" id="PTHR46586">
    <property type="entry name" value="ANKYRIN REPEAT-CONTAINING PROTEIN"/>
    <property type="match status" value="1"/>
</dbReference>
<sequence>MDVVVEALLTPDLLPLVAAFQDGTYEDAHLFCSFTRRRALPAQLDVFNSTAILHEFNHLLSLWGQAHKVDFASDSALPPRLLQLCRCVPALPRYLVLHATFFGHMKILVHLHKTIGPLQGTFPHDNLLDVAAFHGQLETLVYLDSLGHPGCTTRAMDVAAQANHMDIVAFLDTHRTEGGTEWAMNGAAYHGHLDMVEWLHTHRSEGCTSSAMDCAAQFNHLGIVKFLHSHRTEGCTTKAMDYAAANGHLKVVQFLHDHRTEGATHQAMEWAAKNNHATVVRFLHRHREEGSITVALKVAAAHGHVQVVNYLLAHAQVACGRMHMEAAAANGHLDMVKFLLPKCKGECTTRAMDKAAANGHLEVVQFLDRGHRGCLSDRPRSRLLTDRLLVDAKGHVVCETSNAAKLADVRGHGHVATYLKFTAPRTIEMDDRICIVM</sequence>
<keyword evidence="3" id="KW-1185">Reference proteome</keyword>
<gene>
    <name evidence="2" type="primary">Aste57867_24019</name>
    <name evidence="1" type="ORF">As57867_023946</name>
    <name evidence="2" type="ORF">ASTE57867_24019</name>
</gene>
<dbReference type="PANTHER" id="PTHR46586:SF3">
    <property type="entry name" value="ANKYRIN REPEAT-CONTAINING PROTEIN"/>
    <property type="match status" value="1"/>
</dbReference>
<evidence type="ECO:0000313" key="2">
    <source>
        <dbReference type="EMBL" id="VFU00662.1"/>
    </source>
</evidence>
<name>A0A485LPC8_9STRA</name>
<dbReference type="Gene3D" id="1.25.40.20">
    <property type="entry name" value="Ankyrin repeat-containing domain"/>
    <property type="match status" value="3"/>
</dbReference>
<dbReference type="Pfam" id="PF12796">
    <property type="entry name" value="Ank_2"/>
    <property type="match status" value="2"/>
</dbReference>
<organism evidence="2 3">
    <name type="scientific">Aphanomyces stellatus</name>
    <dbReference type="NCBI Taxonomy" id="120398"/>
    <lineage>
        <taxon>Eukaryota</taxon>
        <taxon>Sar</taxon>
        <taxon>Stramenopiles</taxon>
        <taxon>Oomycota</taxon>
        <taxon>Saprolegniomycetes</taxon>
        <taxon>Saprolegniales</taxon>
        <taxon>Verrucalvaceae</taxon>
        <taxon>Aphanomyces</taxon>
    </lineage>
</organism>
<accession>A0A485LPC8</accession>